<feature type="domain" description="Peptidoglycan recognition protein family" evidence="5">
    <location>
        <begin position="206"/>
        <end position="358"/>
    </location>
</feature>
<sequence length="459" mass="47574">MRLAPTLLVLTLAASTASVAAPVVELPGRVSAHVVEPRISEVPLVLPAGLSAGATTLAPIPAPAFALLGLTWDRPVPGASVAGAPDGHDSDVGPQLSVRTRADGTWSDWTALEADGDGPDGDVDAAAADASADPAGRTDRAARRLGTAPLWVGNADAFQVRLDHVDQAALTGLRAVLVDPGRSAADADVGSVPRVASQAHATIAWPTVYRRKDWGADEKLRKGKPRYTGRIQAAFVHHTAGTNDYTPAEVPKILRGIFAYHVKGRGWSDVGYNFLVDKFGRIWEGRAGGIDRAVLGAHTGGFNKNSFGVSVLGDYTRTAPTPETLAAVARIIAWKFGLTGDGTVLDPLATVELISEGGGTSRYKSGTHVDFVRVSAHRDAGRTECPGALLYAQLPTIRSQVRDILVEESPFGPSLPEPSPGATPVPPADGANPAGGHEPDEAGDSEPTDEGVSPAATSG</sequence>
<comment type="similarity">
    <text evidence="1">Belongs to the N-acetylmuramoyl-L-alanine amidase 2 family.</text>
</comment>
<name>A0ABP3RCK3_9ACTN</name>
<evidence type="ECO:0000313" key="6">
    <source>
        <dbReference type="EMBL" id="GAA0604887.1"/>
    </source>
</evidence>
<keyword evidence="7" id="KW-1185">Reference proteome</keyword>
<dbReference type="PANTHER" id="PTHR11022:SF41">
    <property type="entry name" value="PEPTIDOGLYCAN-RECOGNITION PROTEIN LC-RELATED"/>
    <property type="match status" value="1"/>
</dbReference>
<protein>
    <submittedName>
        <fullName evidence="6">N-acetylmuramoyl-L-alanine amidase</fullName>
    </submittedName>
</protein>
<dbReference type="InterPro" id="IPR015510">
    <property type="entry name" value="PGRP"/>
</dbReference>
<proteinExistence type="inferred from homology"/>
<feature type="signal peptide" evidence="3">
    <location>
        <begin position="1"/>
        <end position="20"/>
    </location>
</feature>
<evidence type="ECO:0000313" key="7">
    <source>
        <dbReference type="Proteomes" id="UP001500957"/>
    </source>
</evidence>
<accession>A0ABP3RCK3</accession>
<reference evidence="7" key="1">
    <citation type="journal article" date="2019" name="Int. J. Syst. Evol. Microbiol.">
        <title>The Global Catalogue of Microorganisms (GCM) 10K type strain sequencing project: providing services to taxonomists for standard genome sequencing and annotation.</title>
        <authorList>
            <consortium name="The Broad Institute Genomics Platform"/>
            <consortium name="The Broad Institute Genome Sequencing Center for Infectious Disease"/>
            <person name="Wu L."/>
            <person name="Ma J."/>
        </authorList>
    </citation>
    <scope>NUCLEOTIDE SEQUENCE [LARGE SCALE GENOMIC DNA]</scope>
    <source>
        <strain evidence="7">JCM 10671</strain>
    </source>
</reference>
<dbReference type="RefSeq" id="WP_344600931.1">
    <property type="nucleotide sequence ID" value="NZ_BAAAHE010000004.1"/>
</dbReference>
<feature type="domain" description="N-acetylmuramoyl-L-alanine amidase" evidence="4">
    <location>
        <begin position="220"/>
        <end position="387"/>
    </location>
</feature>
<evidence type="ECO:0000256" key="3">
    <source>
        <dbReference type="SAM" id="SignalP"/>
    </source>
</evidence>
<dbReference type="PANTHER" id="PTHR11022">
    <property type="entry name" value="PEPTIDOGLYCAN RECOGNITION PROTEIN"/>
    <property type="match status" value="1"/>
</dbReference>
<dbReference type="InterPro" id="IPR002502">
    <property type="entry name" value="Amidase_domain"/>
</dbReference>
<evidence type="ECO:0000256" key="2">
    <source>
        <dbReference type="SAM" id="MobiDB-lite"/>
    </source>
</evidence>
<dbReference type="Proteomes" id="UP001500957">
    <property type="component" value="Unassembled WGS sequence"/>
</dbReference>
<feature type="compositionally biased region" description="Low complexity" evidence="2">
    <location>
        <begin position="124"/>
        <end position="135"/>
    </location>
</feature>
<dbReference type="CDD" id="cd06583">
    <property type="entry name" value="PGRP"/>
    <property type="match status" value="1"/>
</dbReference>
<dbReference type="Gene3D" id="3.40.80.10">
    <property type="entry name" value="Peptidoglycan recognition protein-like"/>
    <property type="match status" value="1"/>
</dbReference>
<dbReference type="InterPro" id="IPR006619">
    <property type="entry name" value="PGRP_domain_met/bac"/>
</dbReference>
<feature type="chain" id="PRO_5046649889" evidence="3">
    <location>
        <begin position="21"/>
        <end position="459"/>
    </location>
</feature>
<dbReference type="SMART" id="SM00701">
    <property type="entry name" value="PGRP"/>
    <property type="match status" value="1"/>
</dbReference>
<feature type="compositionally biased region" description="Pro residues" evidence="2">
    <location>
        <begin position="413"/>
        <end position="427"/>
    </location>
</feature>
<evidence type="ECO:0000259" key="4">
    <source>
        <dbReference type="SMART" id="SM00644"/>
    </source>
</evidence>
<dbReference type="InterPro" id="IPR036505">
    <property type="entry name" value="Amidase/PGRP_sf"/>
</dbReference>
<keyword evidence="3" id="KW-0732">Signal</keyword>
<dbReference type="EMBL" id="BAAAHE010000004">
    <property type="protein sequence ID" value="GAA0604887.1"/>
    <property type="molecule type" value="Genomic_DNA"/>
</dbReference>
<dbReference type="Pfam" id="PF01510">
    <property type="entry name" value="Amidase_2"/>
    <property type="match status" value="1"/>
</dbReference>
<evidence type="ECO:0000259" key="5">
    <source>
        <dbReference type="SMART" id="SM00701"/>
    </source>
</evidence>
<feature type="compositionally biased region" description="Acidic residues" evidence="2">
    <location>
        <begin position="114"/>
        <end position="123"/>
    </location>
</feature>
<dbReference type="SMART" id="SM00644">
    <property type="entry name" value="Ami_2"/>
    <property type="match status" value="1"/>
</dbReference>
<organism evidence="6 7">
    <name type="scientific">Sporichthya brevicatena</name>
    <dbReference type="NCBI Taxonomy" id="171442"/>
    <lineage>
        <taxon>Bacteria</taxon>
        <taxon>Bacillati</taxon>
        <taxon>Actinomycetota</taxon>
        <taxon>Actinomycetes</taxon>
        <taxon>Sporichthyales</taxon>
        <taxon>Sporichthyaceae</taxon>
        <taxon>Sporichthya</taxon>
    </lineage>
</organism>
<feature type="region of interest" description="Disordered" evidence="2">
    <location>
        <begin position="111"/>
        <end position="139"/>
    </location>
</feature>
<dbReference type="SUPFAM" id="SSF55846">
    <property type="entry name" value="N-acetylmuramoyl-L-alanine amidase-like"/>
    <property type="match status" value="1"/>
</dbReference>
<evidence type="ECO:0000256" key="1">
    <source>
        <dbReference type="ARBA" id="ARBA00007553"/>
    </source>
</evidence>
<comment type="caution">
    <text evidence="6">The sequence shown here is derived from an EMBL/GenBank/DDBJ whole genome shotgun (WGS) entry which is preliminary data.</text>
</comment>
<feature type="region of interest" description="Disordered" evidence="2">
    <location>
        <begin position="409"/>
        <end position="459"/>
    </location>
</feature>
<gene>
    <name evidence="6" type="ORF">GCM10009547_03500</name>
</gene>